<proteinExistence type="predicted"/>
<dbReference type="RefSeq" id="WP_228398084.1">
    <property type="nucleotide sequence ID" value="NZ_JADRCP010000001.1"/>
</dbReference>
<sequence length="172" mass="18823">MSHAVIQFEAYLDSLQTTPAGLVTVDLPVINHITQELKGAGIAGAIDMPINGLTQAMGVTLNFRTVTEHSRKLEAPKSHYLQLYAAIQDLDQATGAFVVKKHLMELRIIPKNITPGKLDPGTTQDRSCEYEVLYLKESINDVAIREIDKLGGVFAIDGINYYADINKALGRG</sequence>
<reference evidence="2 4" key="1">
    <citation type="submission" date="2020-11" db="EMBL/GenBank/DDBJ databases">
        <title>Insectihabitans protaetiae gen. nov. sp. nov. and Insectihabitans allomyrinae sp. nov., isolated from larvae of Protaetia brevitarsis seulensis and Allomyrina dichotoma, respectively.</title>
        <authorList>
            <person name="Lee S.D."/>
            <person name="Byeon Y.-S."/>
            <person name="Kim S.-M."/>
            <person name="Yang H.L."/>
            <person name="Kim I.S."/>
        </authorList>
    </citation>
    <scope>NUCLEOTIDE SEQUENCE</scope>
    <source>
        <strain evidence="2">CWB-B4</strain>
        <strain evidence="1 4">CWB-B43</strain>
    </source>
</reference>
<accession>A0A9D7AIE5</accession>
<name>A0A9D7AIE5_9GAMM</name>
<dbReference type="InterPro" id="IPR006498">
    <property type="entry name" value="Tail_tube"/>
</dbReference>
<organism evidence="2 3">
    <name type="scientific">Limnobaculum xujianqingii</name>
    <dbReference type="NCBI Taxonomy" id="2738837"/>
    <lineage>
        <taxon>Bacteria</taxon>
        <taxon>Pseudomonadati</taxon>
        <taxon>Pseudomonadota</taxon>
        <taxon>Gammaproteobacteria</taxon>
        <taxon>Enterobacterales</taxon>
        <taxon>Budviciaceae</taxon>
        <taxon>Limnobaculum</taxon>
    </lineage>
</organism>
<dbReference type="EMBL" id="JADRCQ010000001">
    <property type="protein sequence ID" value="MBK5073226.1"/>
    <property type="molecule type" value="Genomic_DNA"/>
</dbReference>
<protein>
    <submittedName>
        <fullName evidence="2">Phage major tail tube protein</fullName>
    </submittedName>
</protein>
<comment type="caution">
    <text evidence="2">The sequence shown here is derived from an EMBL/GenBank/DDBJ whole genome shotgun (WGS) entry which is preliminary data.</text>
</comment>
<keyword evidence="4" id="KW-1185">Reference proteome</keyword>
<dbReference type="EMBL" id="JADRCP010000001">
    <property type="protein sequence ID" value="MBK5176535.1"/>
    <property type="molecule type" value="Genomic_DNA"/>
</dbReference>
<dbReference type="Pfam" id="PF04985">
    <property type="entry name" value="Phage_tube"/>
    <property type="match status" value="1"/>
</dbReference>
<evidence type="ECO:0000313" key="4">
    <source>
        <dbReference type="Proteomes" id="UP001296969"/>
    </source>
</evidence>
<dbReference type="Proteomes" id="UP001296969">
    <property type="component" value="Unassembled WGS sequence"/>
</dbReference>
<dbReference type="Proteomes" id="UP000807542">
    <property type="component" value="Unassembled WGS sequence"/>
</dbReference>
<dbReference type="AlphaFoldDB" id="A0A9D7AIE5"/>
<gene>
    <name evidence="2" type="ORF">I2492_09380</name>
    <name evidence="1" type="ORF">I2493_09380</name>
</gene>
<evidence type="ECO:0000313" key="3">
    <source>
        <dbReference type="Proteomes" id="UP000807542"/>
    </source>
</evidence>
<evidence type="ECO:0000313" key="1">
    <source>
        <dbReference type="EMBL" id="MBK5073226.1"/>
    </source>
</evidence>
<evidence type="ECO:0000313" key="2">
    <source>
        <dbReference type="EMBL" id="MBK5176535.1"/>
    </source>
</evidence>